<feature type="non-terminal residue" evidence="1">
    <location>
        <position position="1"/>
    </location>
</feature>
<name>A0A9N9EPC7_9GLOM</name>
<gene>
    <name evidence="1" type="ORF">RFULGI_LOCUS9751</name>
</gene>
<dbReference type="EMBL" id="CAJVPZ010018072">
    <property type="protein sequence ID" value="CAG8684357.1"/>
    <property type="molecule type" value="Genomic_DNA"/>
</dbReference>
<keyword evidence="2" id="KW-1185">Reference proteome</keyword>
<accession>A0A9N9EPC7</accession>
<dbReference type="OrthoDB" id="2420694at2759"/>
<dbReference type="AlphaFoldDB" id="A0A9N9EPC7"/>
<evidence type="ECO:0000313" key="1">
    <source>
        <dbReference type="EMBL" id="CAG8684357.1"/>
    </source>
</evidence>
<comment type="caution">
    <text evidence="1">The sequence shown here is derived from an EMBL/GenBank/DDBJ whole genome shotgun (WGS) entry which is preliminary data.</text>
</comment>
<organism evidence="1 2">
    <name type="scientific">Racocetra fulgida</name>
    <dbReference type="NCBI Taxonomy" id="60492"/>
    <lineage>
        <taxon>Eukaryota</taxon>
        <taxon>Fungi</taxon>
        <taxon>Fungi incertae sedis</taxon>
        <taxon>Mucoromycota</taxon>
        <taxon>Glomeromycotina</taxon>
        <taxon>Glomeromycetes</taxon>
        <taxon>Diversisporales</taxon>
        <taxon>Gigasporaceae</taxon>
        <taxon>Racocetra</taxon>
    </lineage>
</organism>
<reference evidence="1" key="1">
    <citation type="submission" date="2021-06" db="EMBL/GenBank/DDBJ databases">
        <authorList>
            <person name="Kallberg Y."/>
            <person name="Tangrot J."/>
            <person name="Rosling A."/>
        </authorList>
    </citation>
    <scope>NUCLEOTIDE SEQUENCE</scope>
    <source>
        <strain evidence="1">IN212</strain>
    </source>
</reference>
<protein>
    <submittedName>
        <fullName evidence="1">547_t:CDS:1</fullName>
    </submittedName>
</protein>
<feature type="non-terminal residue" evidence="1">
    <location>
        <position position="39"/>
    </location>
</feature>
<evidence type="ECO:0000313" key="2">
    <source>
        <dbReference type="Proteomes" id="UP000789396"/>
    </source>
</evidence>
<sequence>LNRHKSVVKKYNIRREGLYALPLEAKKEKINAIDAISIR</sequence>
<proteinExistence type="predicted"/>
<dbReference type="Proteomes" id="UP000789396">
    <property type="component" value="Unassembled WGS sequence"/>
</dbReference>